<name>A0ABV7HKE7_9GAMM</name>
<evidence type="ECO:0000313" key="1">
    <source>
        <dbReference type="EMBL" id="MFC3153098.1"/>
    </source>
</evidence>
<dbReference type="RefSeq" id="WP_386723013.1">
    <property type="nucleotide sequence ID" value="NZ_JBHRSZ010000007.1"/>
</dbReference>
<reference evidence="2" key="1">
    <citation type="journal article" date="2019" name="Int. J. Syst. Evol. Microbiol.">
        <title>The Global Catalogue of Microorganisms (GCM) 10K type strain sequencing project: providing services to taxonomists for standard genome sequencing and annotation.</title>
        <authorList>
            <consortium name="The Broad Institute Genomics Platform"/>
            <consortium name="The Broad Institute Genome Sequencing Center for Infectious Disease"/>
            <person name="Wu L."/>
            <person name="Ma J."/>
        </authorList>
    </citation>
    <scope>NUCLEOTIDE SEQUENCE [LARGE SCALE GENOMIC DNA]</scope>
    <source>
        <strain evidence="2">KCTC 52438</strain>
    </source>
</reference>
<dbReference type="Proteomes" id="UP001595476">
    <property type="component" value="Unassembled WGS sequence"/>
</dbReference>
<accession>A0ABV7HKE7</accession>
<keyword evidence="2" id="KW-1185">Reference proteome</keyword>
<comment type="caution">
    <text evidence="1">The sequence shown here is derived from an EMBL/GenBank/DDBJ whole genome shotgun (WGS) entry which is preliminary data.</text>
</comment>
<proteinExistence type="predicted"/>
<protein>
    <submittedName>
        <fullName evidence="1">YrbL family protein</fullName>
    </submittedName>
</protein>
<evidence type="ECO:0000313" key="2">
    <source>
        <dbReference type="Proteomes" id="UP001595476"/>
    </source>
</evidence>
<dbReference type="InterPro" id="IPR019647">
    <property type="entry name" value="PhoP_reg_network_YrbL"/>
</dbReference>
<organism evidence="1 2">
    <name type="scientific">Litoribrevibacter euphylliae</name>
    <dbReference type="NCBI Taxonomy" id="1834034"/>
    <lineage>
        <taxon>Bacteria</taxon>
        <taxon>Pseudomonadati</taxon>
        <taxon>Pseudomonadota</taxon>
        <taxon>Gammaproteobacteria</taxon>
        <taxon>Oceanospirillales</taxon>
        <taxon>Oceanospirillaceae</taxon>
        <taxon>Litoribrevibacter</taxon>
    </lineage>
</organism>
<gene>
    <name evidence="1" type="ORF">ACFOEK_18805</name>
</gene>
<sequence length="203" mass="23555">MELKLEGLSPVAKGGERDVFVHPENKAWLVKVYHQRFYDVHQKKYPIIMRFRRLKRYWSLVNELIEFIGIREKSSVETKYLQTIVGMVDTDLGIGMIVSAVLSEEGDLAPTLKDLVKNKQYQPMHAEALEALFQWMIDTHIIIRDFSLNNLVWSYQDQCFVIIDGIGSKATLSLRSFSKSYNQKANKKRVEKFRSRLAKVLGS</sequence>
<dbReference type="EMBL" id="JBHRSZ010000007">
    <property type="protein sequence ID" value="MFC3153098.1"/>
    <property type="molecule type" value="Genomic_DNA"/>
</dbReference>
<dbReference type="Pfam" id="PF10707">
    <property type="entry name" value="YrbL-PhoP_reg"/>
    <property type="match status" value="1"/>
</dbReference>